<dbReference type="Proteomes" id="UP000295818">
    <property type="component" value="Unassembled WGS sequence"/>
</dbReference>
<evidence type="ECO:0000313" key="2">
    <source>
        <dbReference type="Proteomes" id="UP000295818"/>
    </source>
</evidence>
<dbReference type="EMBL" id="SLWM01000031">
    <property type="protein sequence ID" value="TCO11389.1"/>
    <property type="molecule type" value="Genomic_DNA"/>
</dbReference>
<name>A0ABY2BAY7_9ACTN</name>
<accession>A0ABY2BAY7</accession>
<evidence type="ECO:0000313" key="1">
    <source>
        <dbReference type="EMBL" id="TCO11389.1"/>
    </source>
</evidence>
<organism evidence="1 2">
    <name type="scientific">Kribbella orskensis</name>
    <dbReference type="NCBI Taxonomy" id="2512216"/>
    <lineage>
        <taxon>Bacteria</taxon>
        <taxon>Bacillati</taxon>
        <taxon>Actinomycetota</taxon>
        <taxon>Actinomycetes</taxon>
        <taxon>Propionibacteriales</taxon>
        <taxon>Kribbellaceae</taxon>
        <taxon>Kribbella</taxon>
    </lineage>
</organism>
<keyword evidence="2" id="KW-1185">Reference proteome</keyword>
<protein>
    <submittedName>
        <fullName evidence="1">Uncharacterized protein</fullName>
    </submittedName>
</protein>
<reference evidence="1 2" key="1">
    <citation type="journal article" date="2015" name="Stand. Genomic Sci.">
        <title>Genomic Encyclopedia of Bacterial and Archaeal Type Strains, Phase III: the genomes of soil and plant-associated and newly described type strains.</title>
        <authorList>
            <person name="Whitman W.B."/>
            <person name="Woyke T."/>
            <person name="Klenk H.P."/>
            <person name="Zhou Y."/>
            <person name="Lilburn T.G."/>
            <person name="Beck B.J."/>
            <person name="De Vos P."/>
            <person name="Vandamme P."/>
            <person name="Eisen J.A."/>
            <person name="Garrity G."/>
            <person name="Hugenholtz P."/>
            <person name="Kyrpides N.C."/>
        </authorList>
    </citation>
    <scope>NUCLEOTIDE SEQUENCE [LARGE SCALE GENOMIC DNA]</scope>
    <source>
        <strain evidence="1 2">VKM Ac-2538</strain>
    </source>
</reference>
<proteinExistence type="predicted"/>
<gene>
    <name evidence="1" type="ORF">EV644_13152</name>
</gene>
<comment type="caution">
    <text evidence="1">The sequence shown here is derived from an EMBL/GenBank/DDBJ whole genome shotgun (WGS) entry which is preliminary data.</text>
</comment>
<sequence length="357" mass="39810">MVVHYCAAKVGEHGRVTPQLTEDAATVLNRPDFRTMLIAQVPDLDEGDLYLSDGREFAGQRPTPGQIPAAFVLDDFTVGLIWAITNTDTAILADDAALDTYQRGLTRYEQLTASAATTSEAPELNSVSQRWLGSYFCASHISRNLSRLSPHPMFWTREQRGEEAASWLLWSHKLDYLRHTARTLPSARRGFCVPEHQLESSPRYERVVLLLAIALMEAFGITVEVNAEPDLADVEGFVLGDAAIVANFLRAPGLWYVETSAPRSRRTVYAEVDHRSSSRSIIAQSTSARRLEAMAGYLNIPWSWFRRRCRDLTYAGVDGIARPRSRLLSTEGLATAIRYVAYLDKTTSLQGDDLARS</sequence>